<comment type="similarity">
    <text evidence="4">Belongs to the SIMIBI class G3E GTPase family. ZNG1 subfamily.</text>
</comment>
<organism evidence="9">
    <name type="scientific">Cupriavidus pinatubonensis (strain JMP 134 / LMG 1197)</name>
    <name type="common">Cupriavidus necator (strain JMP 134)</name>
    <dbReference type="NCBI Taxonomy" id="264198"/>
    <lineage>
        <taxon>Bacteria</taxon>
        <taxon>Pseudomonadati</taxon>
        <taxon>Pseudomonadota</taxon>
        <taxon>Betaproteobacteria</taxon>
        <taxon>Burkholderiales</taxon>
        <taxon>Burkholderiaceae</taxon>
        <taxon>Cupriavidus</taxon>
    </lineage>
</organism>
<keyword evidence="3" id="KW-0143">Chaperone</keyword>
<reference evidence="9" key="1">
    <citation type="submission" date="2005-08" db="EMBL/GenBank/DDBJ databases">
        <title>Complete sequence of Chromosome1 of Ralstonia eutropha JMP134.</title>
        <authorList>
            <person name="Copeland A."/>
            <person name="Lucas S."/>
            <person name="Lapidus A."/>
            <person name="Barry K."/>
            <person name="Detter J.C."/>
            <person name="Glavina T."/>
            <person name="Hammon N."/>
            <person name="Israni S."/>
            <person name="Pitluck S."/>
            <person name="Goltsman E."/>
            <person name="Martinez M."/>
            <person name="Schmutz J."/>
            <person name="Larimer F."/>
            <person name="Land M."/>
            <person name="Lykidis A."/>
            <person name="Richardson P."/>
        </authorList>
    </citation>
    <scope>NUCLEOTIDE SEQUENCE</scope>
    <source>
        <strain evidence="9">JMP134</strain>
    </source>
</reference>
<dbReference type="AlphaFoldDB" id="Q476Z0"/>
<keyword evidence="2" id="KW-0378">Hydrolase</keyword>
<dbReference type="PANTHER" id="PTHR43603:SF1">
    <property type="entry name" value="ZINC-REGULATED GTPASE METALLOPROTEIN ACTIVATOR 1"/>
    <property type="match status" value="1"/>
</dbReference>
<evidence type="ECO:0000259" key="8">
    <source>
        <dbReference type="SMART" id="SM00833"/>
    </source>
</evidence>
<evidence type="ECO:0000256" key="3">
    <source>
        <dbReference type="ARBA" id="ARBA00023186"/>
    </source>
</evidence>
<dbReference type="HOGENOM" id="CLU_017452_2_0_4"/>
<evidence type="ECO:0000256" key="2">
    <source>
        <dbReference type="ARBA" id="ARBA00022801"/>
    </source>
</evidence>
<dbReference type="GO" id="GO:0016787">
    <property type="term" value="F:hydrolase activity"/>
    <property type="evidence" value="ECO:0007669"/>
    <property type="project" value="UniProtKB-KW"/>
</dbReference>
<comment type="catalytic activity">
    <reaction evidence="6">
        <text>GTP + H2O = GDP + phosphate + H(+)</text>
        <dbReference type="Rhea" id="RHEA:19669"/>
        <dbReference type="ChEBI" id="CHEBI:15377"/>
        <dbReference type="ChEBI" id="CHEBI:15378"/>
        <dbReference type="ChEBI" id="CHEBI:37565"/>
        <dbReference type="ChEBI" id="CHEBI:43474"/>
        <dbReference type="ChEBI" id="CHEBI:58189"/>
    </reaction>
    <physiologicalReaction direction="left-to-right" evidence="6">
        <dbReference type="Rhea" id="RHEA:19670"/>
    </physiologicalReaction>
</comment>
<dbReference type="InterPro" id="IPR011629">
    <property type="entry name" value="CobW-like_C"/>
</dbReference>
<dbReference type="GO" id="GO:0000166">
    <property type="term" value="F:nucleotide binding"/>
    <property type="evidence" value="ECO:0007669"/>
    <property type="project" value="UniProtKB-KW"/>
</dbReference>
<dbReference type="Gene3D" id="3.30.1220.10">
    <property type="entry name" value="CobW-like, C-terminal domain"/>
    <property type="match status" value="1"/>
</dbReference>
<feature type="region of interest" description="Disordered" evidence="7">
    <location>
        <begin position="365"/>
        <end position="389"/>
    </location>
</feature>
<dbReference type="eggNOG" id="COG0523">
    <property type="taxonomic scope" value="Bacteria"/>
</dbReference>
<dbReference type="InterPro" id="IPR051927">
    <property type="entry name" value="Zn_Chap_cDPG_Synth"/>
</dbReference>
<proteinExistence type="inferred from homology"/>
<dbReference type="SUPFAM" id="SSF52540">
    <property type="entry name" value="P-loop containing nucleoside triphosphate hydrolases"/>
    <property type="match status" value="1"/>
</dbReference>
<comment type="function">
    <text evidence="5">Zinc chaperone that directly transfers zinc cofactor to target proteins, thereby activating them. Zinc is transferred from the CXCC motif in the GTPase domain to the zinc binding site in target proteins in a process requiring GTP hydrolysis.</text>
</comment>
<dbReference type="KEGG" id="reu:Reut_A0161"/>
<gene>
    <name evidence="9" type="ordered locus">Reut_A0161</name>
</gene>
<dbReference type="Pfam" id="PF07683">
    <property type="entry name" value="CobW_C"/>
    <property type="match status" value="1"/>
</dbReference>
<evidence type="ECO:0000256" key="7">
    <source>
        <dbReference type="SAM" id="MobiDB-lite"/>
    </source>
</evidence>
<keyword evidence="1" id="KW-0547">Nucleotide-binding</keyword>
<dbReference type="InterPro" id="IPR003495">
    <property type="entry name" value="CobW/HypB/UreG_nucleotide-bd"/>
</dbReference>
<evidence type="ECO:0000256" key="6">
    <source>
        <dbReference type="ARBA" id="ARBA00049117"/>
    </source>
</evidence>
<evidence type="ECO:0000256" key="5">
    <source>
        <dbReference type="ARBA" id="ARBA00045658"/>
    </source>
</evidence>
<dbReference type="EMBL" id="CP000090">
    <property type="protein sequence ID" value="AAZ59543.1"/>
    <property type="molecule type" value="Genomic_DNA"/>
</dbReference>
<dbReference type="OrthoDB" id="9808822at2"/>
<dbReference type="Pfam" id="PF02492">
    <property type="entry name" value="cobW"/>
    <property type="match status" value="2"/>
</dbReference>
<dbReference type="SMART" id="SM00833">
    <property type="entry name" value="CobW_C"/>
    <property type="match status" value="1"/>
</dbReference>
<evidence type="ECO:0000256" key="4">
    <source>
        <dbReference type="ARBA" id="ARBA00034320"/>
    </source>
</evidence>
<dbReference type="Gene3D" id="3.40.50.300">
    <property type="entry name" value="P-loop containing nucleotide triphosphate hydrolases"/>
    <property type="match status" value="2"/>
</dbReference>
<name>Q476Z0_CUPPJ</name>
<sequence>MADRLPITVLSGYTGAGKTTLLQHVLAATVGKRVGVAGSLQQAGELAVRGGFDHLLLEPAGTDDPMAIAEAVLFEDEHGGRATLSLDTLVTVVDASTFLRDVNDAEFLHGSDDVHDNGIEEDDRTVVDVLIAQVEFADVIVLNKSDLVDASALAQLEAILRALNPRADIVAASFGKIAAERVLGTGRFDFEDTASATGWLALQRGETLPEAHGISGFLYRRRRPFHPARFAELIHTEWMREHGSVLRSKGLFWLASRMGIAGDWAQAGGVCRPAAAGAWWAALDASEWPTDAADLAALEADMLDEGQPAAYGDRRQEIALIGADLDRSALEACLDACLLTDAEMAAGPEAWAAYADPFPAWEDAFDDEDHDHDHDHDHGRHHGHDHHHGGDCDCGHPHDH</sequence>
<dbReference type="STRING" id="264198.Reut_A0161"/>
<accession>Q476Z0</accession>
<dbReference type="InterPro" id="IPR036627">
    <property type="entry name" value="CobW-likC_sf"/>
</dbReference>
<evidence type="ECO:0000256" key="1">
    <source>
        <dbReference type="ARBA" id="ARBA00022741"/>
    </source>
</evidence>
<dbReference type="InterPro" id="IPR027417">
    <property type="entry name" value="P-loop_NTPase"/>
</dbReference>
<dbReference type="PANTHER" id="PTHR43603">
    <property type="entry name" value="COBW DOMAIN-CONTAINING PROTEIN DDB_G0274527"/>
    <property type="match status" value="1"/>
</dbReference>
<evidence type="ECO:0000313" key="9">
    <source>
        <dbReference type="EMBL" id="AAZ59543.1"/>
    </source>
</evidence>
<feature type="domain" description="CobW C-terminal" evidence="8">
    <location>
        <begin position="214"/>
        <end position="338"/>
    </location>
</feature>
<protein>
    <submittedName>
        <fullName evidence="9">Cobalamin synthesis protein/P47K:Cobalamin synthesis CobW, C-terminal</fullName>
    </submittedName>
</protein>